<dbReference type="EMBL" id="RWGY01000039">
    <property type="protein sequence ID" value="TVU08936.1"/>
    <property type="molecule type" value="Genomic_DNA"/>
</dbReference>
<organism evidence="4 5">
    <name type="scientific">Eragrostis curvula</name>
    <name type="common">weeping love grass</name>
    <dbReference type="NCBI Taxonomy" id="38414"/>
    <lineage>
        <taxon>Eukaryota</taxon>
        <taxon>Viridiplantae</taxon>
        <taxon>Streptophyta</taxon>
        <taxon>Embryophyta</taxon>
        <taxon>Tracheophyta</taxon>
        <taxon>Spermatophyta</taxon>
        <taxon>Magnoliopsida</taxon>
        <taxon>Liliopsida</taxon>
        <taxon>Poales</taxon>
        <taxon>Poaceae</taxon>
        <taxon>PACMAD clade</taxon>
        <taxon>Chloridoideae</taxon>
        <taxon>Eragrostideae</taxon>
        <taxon>Eragrostidinae</taxon>
        <taxon>Eragrostis</taxon>
    </lineage>
</organism>
<keyword evidence="1" id="KW-0862">Zinc</keyword>
<feature type="domain" description="CCHC-type" evidence="3">
    <location>
        <begin position="44"/>
        <end position="58"/>
    </location>
</feature>
<dbReference type="AlphaFoldDB" id="A0A5J9TC38"/>
<comment type="caution">
    <text evidence="4">The sequence shown here is derived from an EMBL/GenBank/DDBJ whole genome shotgun (WGS) entry which is preliminary data.</text>
</comment>
<feature type="compositionally biased region" description="Basic residues" evidence="2">
    <location>
        <begin position="7"/>
        <end position="20"/>
    </location>
</feature>
<evidence type="ECO:0000256" key="2">
    <source>
        <dbReference type="SAM" id="MobiDB-lite"/>
    </source>
</evidence>
<proteinExistence type="predicted"/>
<dbReference type="SUPFAM" id="SSF57756">
    <property type="entry name" value="Retrovirus zinc finger-like domains"/>
    <property type="match status" value="1"/>
</dbReference>
<feature type="non-terminal residue" evidence="4">
    <location>
        <position position="1"/>
    </location>
</feature>
<evidence type="ECO:0000313" key="4">
    <source>
        <dbReference type="EMBL" id="TVU08936.1"/>
    </source>
</evidence>
<keyword evidence="1" id="KW-0479">Metal-binding</keyword>
<dbReference type="InterPro" id="IPR036875">
    <property type="entry name" value="Znf_CCHC_sf"/>
</dbReference>
<evidence type="ECO:0000256" key="1">
    <source>
        <dbReference type="PROSITE-ProRule" id="PRU00047"/>
    </source>
</evidence>
<dbReference type="Proteomes" id="UP000324897">
    <property type="component" value="Chromosome 3"/>
</dbReference>
<protein>
    <recommendedName>
        <fullName evidence="3">CCHC-type domain-containing protein</fullName>
    </recommendedName>
</protein>
<name>A0A5J9TC38_9POAL</name>
<evidence type="ECO:0000259" key="3">
    <source>
        <dbReference type="PROSITE" id="PS50158"/>
    </source>
</evidence>
<evidence type="ECO:0000313" key="5">
    <source>
        <dbReference type="Proteomes" id="UP000324897"/>
    </source>
</evidence>
<dbReference type="OrthoDB" id="663694at2759"/>
<dbReference type="Gramene" id="TVU08936">
    <property type="protein sequence ID" value="TVU08936"/>
    <property type="gene ID" value="EJB05_42363"/>
</dbReference>
<accession>A0A5J9TC38</accession>
<sequence length="97" mass="11423">MPPIERRGKKSIKKSNTTRKLRNEMSNMRPAREAYQRSPDQSNCYICGVLGHRERFCPYNYIYGQYVDQTCKGECTSGPEQHRITSQDHHKFLLLDK</sequence>
<reference evidence="4 5" key="1">
    <citation type="journal article" date="2019" name="Sci. Rep.">
        <title>A high-quality genome of Eragrostis curvula grass provides insights into Poaceae evolution and supports new strategies to enhance forage quality.</title>
        <authorList>
            <person name="Carballo J."/>
            <person name="Santos B.A.C.M."/>
            <person name="Zappacosta D."/>
            <person name="Garbus I."/>
            <person name="Selva J.P."/>
            <person name="Gallo C.A."/>
            <person name="Diaz A."/>
            <person name="Albertini E."/>
            <person name="Caccamo M."/>
            <person name="Echenique V."/>
        </authorList>
    </citation>
    <scope>NUCLEOTIDE SEQUENCE [LARGE SCALE GENOMIC DNA]</scope>
    <source>
        <strain evidence="5">cv. Victoria</strain>
        <tissue evidence="4">Leaf</tissue>
    </source>
</reference>
<feature type="region of interest" description="Disordered" evidence="2">
    <location>
        <begin position="1"/>
        <end position="36"/>
    </location>
</feature>
<dbReference type="InterPro" id="IPR001878">
    <property type="entry name" value="Znf_CCHC"/>
</dbReference>
<dbReference type="GO" id="GO:0003676">
    <property type="term" value="F:nucleic acid binding"/>
    <property type="evidence" value="ECO:0007669"/>
    <property type="project" value="InterPro"/>
</dbReference>
<dbReference type="GO" id="GO:0008270">
    <property type="term" value="F:zinc ion binding"/>
    <property type="evidence" value="ECO:0007669"/>
    <property type="project" value="UniProtKB-KW"/>
</dbReference>
<gene>
    <name evidence="4" type="ORF">EJB05_42363</name>
</gene>
<dbReference type="PROSITE" id="PS50158">
    <property type="entry name" value="ZF_CCHC"/>
    <property type="match status" value="1"/>
</dbReference>
<keyword evidence="1" id="KW-0863">Zinc-finger</keyword>
<keyword evidence="5" id="KW-1185">Reference proteome</keyword>